<evidence type="ECO:0000313" key="3">
    <source>
        <dbReference type="Proteomes" id="UP000317257"/>
    </source>
</evidence>
<evidence type="ECO:0000313" key="2">
    <source>
        <dbReference type="EMBL" id="TWU78633.1"/>
    </source>
</evidence>
<comment type="caution">
    <text evidence="2">The sequence shown here is derived from an EMBL/GenBank/DDBJ whole genome shotgun (WGS) entry which is preliminary data.</text>
</comment>
<feature type="region of interest" description="Disordered" evidence="1">
    <location>
        <begin position="51"/>
        <end position="74"/>
    </location>
</feature>
<evidence type="ECO:0000256" key="1">
    <source>
        <dbReference type="SAM" id="MobiDB-lite"/>
    </source>
</evidence>
<feature type="compositionally biased region" description="Basic and acidic residues" evidence="1">
    <location>
        <begin position="103"/>
        <end position="117"/>
    </location>
</feature>
<dbReference type="EMBL" id="SBHS01000001">
    <property type="protein sequence ID" value="TWU78633.1"/>
    <property type="molecule type" value="Genomic_DNA"/>
</dbReference>
<protein>
    <submittedName>
        <fullName evidence="2">Uncharacterized protein</fullName>
    </submittedName>
</protein>
<accession>A0A5C6GNW6</accession>
<organism evidence="2 3">
    <name type="scientific">Metarhizium rileyi (strain RCEF 4871)</name>
    <name type="common">Nomuraea rileyi</name>
    <dbReference type="NCBI Taxonomy" id="1649241"/>
    <lineage>
        <taxon>Eukaryota</taxon>
        <taxon>Fungi</taxon>
        <taxon>Dikarya</taxon>
        <taxon>Ascomycota</taxon>
        <taxon>Pezizomycotina</taxon>
        <taxon>Sordariomycetes</taxon>
        <taxon>Hypocreomycetidae</taxon>
        <taxon>Hypocreales</taxon>
        <taxon>Clavicipitaceae</taxon>
        <taxon>Metarhizium</taxon>
    </lineage>
</organism>
<sequence length="137" mass="15473">MPAASAVCIPDHATLKDMRNNQAWMVLLASKYDVSLAALIVPGAAQRFLGTTRRRPSSKGYPLPVTSPSPGRPLLSPDFFNAIYDHDMQEEAYNESISQLSKGEYEDKRRPADTERADHAVRNRRWLRRFSGKLKDL</sequence>
<feature type="region of interest" description="Disordered" evidence="1">
    <location>
        <begin position="95"/>
        <end position="117"/>
    </location>
</feature>
<dbReference type="Proteomes" id="UP000317257">
    <property type="component" value="Unassembled WGS sequence"/>
</dbReference>
<dbReference type="AlphaFoldDB" id="A0A5C6GNW6"/>
<proteinExistence type="predicted"/>
<reference evidence="3" key="1">
    <citation type="submission" date="2018-12" db="EMBL/GenBank/DDBJ databases">
        <title>The complete genome of Metarhizium rileyi, a key fungal pathogen of Lepidoptera.</title>
        <authorList>
            <person name="Binneck E."/>
            <person name="Lastra C.C.L."/>
            <person name="Sosa-Gomez D.R."/>
        </authorList>
    </citation>
    <scope>NUCLEOTIDE SEQUENCE [LARGE SCALE GENOMIC DNA]</scope>
    <source>
        <strain evidence="3">Cep018-CH2</strain>
    </source>
</reference>
<name>A0A5C6GNW6_METRR</name>
<gene>
    <name evidence="2" type="ORF">ED733_005303</name>
</gene>